<keyword evidence="2" id="KW-1185">Reference proteome</keyword>
<evidence type="ECO:0000313" key="2">
    <source>
        <dbReference type="Proteomes" id="UP001063166"/>
    </source>
</evidence>
<gene>
    <name evidence="1" type="ORF">LshimejAT787_0112080</name>
</gene>
<dbReference type="Proteomes" id="UP001063166">
    <property type="component" value="Unassembled WGS sequence"/>
</dbReference>
<dbReference type="AlphaFoldDB" id="A0A9P3PEZ1"/>
<sequence length="149" mass="16651">MKTLPPTYKLKALTIPVDGVDLAYFPLDELAASICRSSFAALEHLYFEDWVTTNKFGVPDVEVFKLMTYRTSNTDDDQVFALISHPDAALLVKHVPPNNGRMSLMICCYNFLAPAEDVGFGIWLNHPCGAQRRLISKLSSARKSLELSQ</sequence>
<name>A0A9P3PEZ1_LYOSH</name>
<accession>A0A9P3PEZ1</accession>
<organism evidence="1 2">
    <name type="scientific">Lyophyllum shimeji</name>
    <name type="common">Hon-shimeji</name>
    <name type="synonym">Tricholoma shimeji</name>
    <dbReference type="NCBI Taxonomy" id="47721"/>
    <lineage>
        <taxon>Eukaryota</taxon>
        <taxon>Fungi</taxon>
        <taxon>Dikarya</taxon>
        <taxon>Basidiomycota</taxon>
        <taxon>Agaricomycotina</taxon>
        <taxon>Agaricomycetes</taxon>
        <taxon>Agaricomycetidae</taxon>
        <taxon>Agaricales</taxon>
        <taxon>Tricholomatineae</taxon>
        <taxon>Lyophyllaceae</taxon>
        <taxon>Lyophyllum</taxon>
    </lineage>
</organism>
<protein>
    <submittedName>
        <fullName evidence="1">Uncharacterized protein</fullName>
    </submittedName>
</protein>
<evidence type="ECO:0000313" key="1">
    <source>
        <dbReference type="EMBL" id="GLB34324.1"/>
    </source>
</evidence>
<reference evidence="1" key="1">
    <citation type="submission" date="2022-07" db="EMBL/GenBank/DDBJ databases">
        <title>The genome of Lyophyllum shimeji provides insight into the initial evolution of ectomycorrhizal fungal genome.</title>
        <authorList>
            <person name="Kobayashi Y."/>
            <person name="Shibata T."/>
            <person name="Hirakawa H."/>
            <person name="Shigenobu S."/>
            <person name="Nishiyama T."/>
            <person name="Yamada A."/>
            <person name="Hasebe M."/>
            <person name="Kawaguchi M."/>
        </authorList>
    </citation>
    <scope>NUCLEOTIDE SEQUENCE</scope>
    <source>
        <strain evidence="1">AT787</strain>
    </source>
</reference>
<proteinExistence type="predicted"/>
<comment type="caution">
    <text evidence="1">The sequence shown here is derived from an EMBL/GenBank/DDBJ whole genome shotgun (WGS) entry which is preliminary data.</text>
</comment>
<dbReference type="EMBL" id="BRPK01000001">
    <property type="protein sequence ID" value="GLB34324.1"/>
    <property type="molecule type" value="Genomic_DNA"/>
</dbReference>